<dbReference type="EMBL" id="AB996600">
    <property type="protein sequence ID" value="BAS01561.1"/>
    <property type="molecule type" value="Genomic_DNA"/>
</dbReference>
<dbReference type="AlphaFoldDB" id="A0A0H5BH52"/>
<geneLocation type="nucleomorph" evidence="1"/>
<accession>A0A0H5BH52</accession>
<sequence length="492" mass="60740">MTIKPSFKISKKKIYRNNLIFLHVKSCLKKEYLIFFFLFINFDLRKFYIFFNVYIIYTLLKIIKKIQTDINILFLKKNIHTNILSYKNLRTTSKMQKTKIILLYKKIFFNDKTILRIKYIREKIKISYLDIPIIYNKKNLIFFEKINIIYKGECLIFFLNQKNVVVGNFSNKFYYNNIFLKIFNHNKLLLDYIAIYTDIAKLYYCYSVFFLITLLKQNKEHFEFNIITSLIQHFPKWYLNTNIYKSRCYIMMVENFNNIAKYQKIKKFRNFFIMKIYNKISNLFTERKKLIKNKIFKNFNNINLNLFVNSIITENFFRNLILYKLNEFYNNKKKNHYLEKRFILDFIPQFISNNKNFSFYYLTFNQKKKILTTKLDNSFTYFTNLPLKKKKIHYHKKKNEKKKYDVRNYSDFIKKKRWVDLISYLSLICIPTININTFKQISFQYNKLKHKKIYFNNNKIHNFSNIYLKDFFLNSLLYYIKQKNEFFSKNLI</sequence>
<proteinExistence type="predicted"/>
<keyword evidence="1" id="KW-0542">Nucleomorph</keyword>
<evidence type="ECO:0000313" key="1">
    <source>
        <dbReference type="EMBL" id="BAS01561.1"/>
    </source>
</evidence>
<reference evidence="1" key="1">
    <citation type="journal article" date="2015" name="Genome Biol. Evol.">
        <title>Nucleomorph Genome Sequences of Two Chlorarachniophytes, Amorphochlora amoebiformis and Lotharella vacuolata.</title>
        <authorList>
            <person name="Suzuki S."/>
            <person name="Shirato S."/>
            <person name="Hirakawa Y."/>
            <person name="Ishida K."/>
        </authorList>
    </citation>
    <scope>NUCLEOTIDE SEQUENCE</scope>
    <source>
        <strain evidence="1">CCMP240</strain>
    </source>
</reference>
<organism evidence="1">
    <name type="scientific">Lotharella vacuolata</name>
    <dbReference type="NCBI Taxonomy" id="74820"/>
    <lineage>
        <taxon>Eukaryota</taxon>
        <taxon>Sar</taxon>
        <taxon>Rhizaria</taxon>
        <taxon>Cercozoa</taxon>
        <taxon>Chlorarachniophyceae</taxon>
        <taxon>Lotharella</taxon>
    </lineage>
</organism>
<protein>
    <submittedName>
        <fullName evidence="1">Uncharacterized protein</fullName>
    </submittedName>
</protein>
<name>A0A0H5BH52_9EUKA</name>